<dbReference type="GO" id="GO:0005783">
    <property type="term" value="C:endoplasmic reticulum"/>
    <property type="evidence" value="ECO:0007669"/>
    <property type="project" value="InterPro"/>
</dbReference>
<gene>
    <name evidence="8" type="ORF">CTAYLR_003593</name>
</gene>
<keyword evidence="9" id="KW-1185">Reference proteome</keyword>
<dbReference type="Gene3D" id="1.20.1150.12">
    <property type="entry name" value="Endoplasmic reticulum resident protein 29, C-terminal domain"/>
    <property type="match status" value="1"/>
</dbReference>
<evidence type="ECO:0000256" key="1">
    <source>
        <dbReference type="ARBA" id="ARBA00001182"/>
    </source>
</evidence>
<keyword evidence="4" id="KW-0413">Isomerase</keyword>
<proteinExistence type="predicted"/>
<evidence type="ECO:0000313" key="9">
    <source>
        <dbReference type="Proteomes" id="UP001230188"/>
    </source>
</evidence>
<evidence type="ECO:0000259" key="7">
    <source>
        <dbReference type="PROSITE" id="PS51352"/>
    </source>
</evidence>
<evidence type="ECO:0000256" key="2">
    <source>
        <dbReference type="ARBA" id="ARBA00012723"/>
    </source>
</evidence>
<evidence type="ECO:0000313" key="8">
    <source>
        <dbReference type="EMBL" id="KAJ8611161.1"/>
    </source>
</evidence>
<dbReference type="EC" id="5.3.4.1" evidence="2"/>
<comment type="caution">
    <text evidence="8">The sequence shown here is derived from an EMBL/GenBank/DDBJ whole genome shotgun (WGS) entry which is preliminary data.</text>
</comment>
<dbReference type="InterPro" id="IPR036249">
    <property type="entry name" value="Thioredoxin-like_sf"/>
</dbReference>
<evidence type="ECO:0000256" key="6">
    <source>
        <dbReference type="SAM" id="SignalP"/>
    </source>
</evidence>
<evidence type="ECO:0000256" key="3">
    <source>
        <dbReference type="ARBA" id="ARBA00023157"/>
    </source>
</evidence>
<dbReference type="SUPFAM" id="SSF47933">
    <property type="entry name" value="ERP29 C domain-like"/>
    <property type="match status" value="1"/>
</dbReference>
<dbReference type="Pfam" id="PF07749">
    <property type="entry name" value="ERp29"/>
    <property type="match status" value="1"/>
</dbReference>
<keyword evidence="6" id="KW-0732">Signal</keyword>
<dbReference type="EMBL" id="JAQMWT010000081">
    <property type="protein sequence ID" value="KAJ8611161.1"/>
    <property type="molecule type" value="Genomic_DNA"/>
</dbReference>
<dbReference type="InterPro" id="IPR051063">
    <property type="entry name" value="PDI"/>
</dbReference>
<name>A0AAD7XM51_9STRA</name>
<accession>A0AAD7XM51</accession>
<dbReference type="SUPFAM" id="SSF52833">
    <property type="entry name" value="Thioredoxin-like"/>
    <property type="match status" value="2"/>
</dbReference>
<comment type="catalytic activity">
    <reaction evidence="1">
        <text>Catalyzes the rearrangement of -S-S- bonds in proteins.</text>
        <dbReference type="EC" id="5.3.4.1"/>
    </reaction>
</comment>
<organism evidence="8 9">
    <name type="scientific">Chrysophaeum taylorii</name>
    <dbReference type="NCBI Taxonomy" id="2483200"/>
    <lineage>
        <taxon>Eukaryota</taxon>
        <taxon>Sar</taxon>
        <taxon>Stramenopiles</taxon>
        <taxon>Ochrophyta</taxon>
        <taxon>Pelagophyceae</taxon>
        <taxon>Pelagomonadales</taxon>
        <taxon>Pelagomonadaceae</taxon>
        <taxon>Chrysophaeum</taxon>
    </lineage>
</organism>
<keyword evidence="3" id="KW-1015">Disulfide bond</keyword>
<dbReference type="InterPro" id="IPR013766">
    <property type="entry name" value="Thioredoxin_domain"/>
</dbReference>
<feature type="signal peptide" evidence="6">
    <location>
        <begin position="1"/>
        <end position="15"/>
    </location>
</feature>
<feature type="chain" id="PRO_5042174657" description="protein disulfide-isomerase" evidence="6">
    <location>
        <begin position="16"/>
        <end position="373"/>
    </location>
</feature>
<evidence type="ECO:0000256" key="4">
    <source>
        <dbReference type="ARBA" id="ARBA00023235"/>
    </source>
</evidence>
<dbReference type="GO" id="GO:0003756">
    <property type="term" value="F:protein disulfide isomerase activity"/>
    <property type="evidence" value="ECO:0007669"/>
    <property type="project" value="UniProtKB-EC"/>
</dbReference>
<dbReference type="Proteomes" id="UP001230188">
    <property type="component" value="Unassembled WGS sequence"/>
</dbReference>
<keyword evidence="5" id="KW-0676">Redox-active center</keyword>
<dbReference type="PROSITE" id="PS51352">
    <property type="entry name" value="THIOREDOXIN_2"/>
    <property type="match status" value="1"/>
</dbReference>
<dbReference type="AlphaFoldDB" id="A0AAD7XM51"/>
<dbReference type="Pfam" id="PF00085">
    <property type="entry name" value="Thioredoxin"/>
    <property type="match status" value="1"/>
</dbReference>
<evidence type="ECO:0000256" key="5">
    <source>
        <dbReference type="ARBA" id="ARBA00023284"/>
    </source>
</evidence>
<sequence length="373" mass="42181">MLVVSLVVLPVVVSGLGEVRELSEASFDGVVSQSNVLVEFYEPDCGHCETMEPEFFAAAESLEFEEDVVFARVDTKENPALKKRFKIDGHPIFKWFAKSTQAQNFYYVHYSGRMANTFLEMVGKRLDKSFPELPPIVSKVIKIKAAAFDETVLELGVDAFVVLYTPWTENKRVAEALDQTAKLYADVRIVKLGVETLYERDIGDRYDCRTYPCYFLFDKLNRRNEFVDGPFDDVNGYVRFLNRNLGTDKDPATLDDRAMAGRIPELDRILPSRDAAALDAVPVSDDQRDTKQYYLKVSKRLEDTASDDASLEYLRAEARRLTALLNKPGISVSKRKDLAVRKNVLGAFAHAIDKLKAKDSSPSNSRHTHRAEL</sequence>
<dbReference type="PANTHER" id="PTHR45672">
    <property type="entry name" value="PROTEIN DISULFIDE-ISOMERASE C17H9.14C-RELATED"/>
    <property type="match status" value="1"/>
</dbReference>
<feature type="domain" description="Thioredoxin" evidence="7">
    <location>
        <begin position="1"/>
        <end position="142"/>
    </location>
</feature>
<dbReference type="InterPro" id="IPR011679">
    <property type="entry name" value="ERp29_C"/>
</dbReference>
<reference evidence="8" key="1">
    <citation type="submission" date="2023-01" db="EMBL/GenBank/DDBJ databases">
        <title>Metagenome sequencing of chrysophaentin producing Chrysophaeum taylorii.</title>
        <authorList>
            <person name="Davison J."/>
            <person name="Bewley C."/>
        </authorList>
    </citation>
    <scope>NUCLEOTIDE SEQUENCE</scope>
    <source>
        <strain evidence="8">NIES-1699</strain>
    </source>
</reference>
<dbReference type="GO" id="GO:0006457">
    <property type="term" value="P:protein folding"/>
    <property type="evidence" value="ECO:0007669"/>
    <property type="project" value="TreeGrafter"/>
</dbReference>
<protein>
    <recommendedName>
        <fullName evidence="2">protein disulfide-isomerase</fullName>
        <ecNumber evidence="2">5.3.4.1</ecNumber>
    </recommendedName>
</protein>
<dbReference type="InterPro" id="IPR036356">
    <property type="entry name" value="ERp29_C_sf"/>
</dbReference>
<dbReference type="PANTHER" id="PTHR45672:SF11">
    <property type="entry name" value="PROTEIN DISULFIDE-ISOMERASE C17H9.14C"/>
    <property type="match status" value="1"/>
</dbReference>
<dbReference type="Gene3D" id="3.40.30.10">
    <property type="entry name" value="Glutaredoxin"/>
    <property type="match status" value="2"/>
</dbReference>